<gene>
    <name evidence="2" type="ORF">Pro02_51430</name>
</gene>
<name>A0A8J3WEU0_PLARO</name>
<feature type="region of interest" description="Disordered" evidence="1">
    <location>
        <begin position="85"/>
        <end position="105"/>
    </location>
</feature>
<feature type="compositionally biased region" description="Basic and acidic residues" evidence="1">
    <location>
        <begin position="88"/>
        <end position="105"/>
    </location>
</feature>
<reference evidence="2" key="1">
    <citation type="submission" date="2021-01" db="EMBL/GenBank/DDBJ databases">
        <title>Whole genome shotgun sequence of Planobispora rosea NBRC 15558.</title>
        <authorList>
            <person name="Komaki H."/>
            <person name="Tamura T."/>
        </authorList>
    </citation>
    <scope>NUCLEOTIDE SEQUENCE</scope>
    <source>
        <strain evidence="2">NBRC 15558</strain>
    </source>
</reference>
<dbReference type="AlphaFoldDB" id="A0A8J3WEU0"/>
<proteinExistence type="predicted"/>
<keyword evidence="3" id="KW-1185">Reference proteome</keyword>
<evidence type="ECO:0000313" key="3">
    <source>
        <dbReference type="Proteomes" id="UP000655044"/>
    </source>
</evidence>
<dbReference type="Proteomes" id="UP000655044">
    <property type="component" value="Unassembled WGS sequence"/>
</dbReference>
<organism evidence="2 3">
    <name type="scientific">Planobispora rosea</name>
    <dbReference type="NCBI Taxonomy" id="35762"/>
    <lineage>
        <taxon>Bacteria</taxon>
        <taxon>Bacillati</taxon>
        <taxon>Actinomycetota</taxon>
        <taxon>Actinomycetes</taxon>
        <taxon>Streptosporangiales</taxon>
        <taxon>Streptosporangiaceae</taxon>
        <taxon>Planobispora</taxon>
    </lineage>
</organism>
<evidence type="ECO:0000313" key="2">
    <source>
        <dbReference type="EMBL" id="GIH86735.1"/>
    </source>
</evidence>
<comment type="caution">
    <text evidence="2">The sequence shown here is derived from an EMBL/GenBank/DDBJ whole genome shotgun (WGS) entry which is preliminary data.</text>
</comment>
<dbReference type="EMBL" id="BOOI01000049">
    <property type="protein sequence ID" value="GIH86735.1"/>
    <property type="molecule type" value="Genomic_DNA"/>
</dbReference>
<protein>
    <submittedName>
        <fullName evidence="2">Uncharacterized protein</fullName>
    </submittedName>
</protein>
<evidence type="ECO:0000256" key="1">
    <source>
        <dbReference type="SAM" id="MobiDB-lite"/>
    </source>
</evidence>
<dbReference type="RefSeq" id="WP_189243259.1">
    <property type="nucleotide sequence ID" value="NZ_BMQP01000032.1"/>
</dbReference>
<sequence length="105" mass="11726">MPVPASRERRALRAKIARASSKFASEKDGDLTELRREFKTQTIADYIKALVDEAPALTMEQRDRLALLLRGSTSEKSSYDLLDSVPRATDEVKEKPGVHAATRPE</sequence>
<accession>A0A8J3WEU0</accession>